<reference evidence="11" key="1">
    <citation type="submission" date="2020-02" db="EMBL/GenBank/DDBJ databases">
        <authorList>
            <person name="Meier V. D."/>
        </authorList>
    </citation>
    <scope>NUCLEOTIDE SEQUENCE</scope>
    <source>
        <strain evidence="11">AVDCRST_MAG81</strain>
    </source>
</reference>
<accession>A0A6J4VRT1</accession>
<sequence length="358" mass="37870">MKRWQNAIFYLVIVYLVLLLGPVAGLDIPRIITEIAQSPASLVQQLLVGLVNGAIIAIIALGYTLVYGIIELINFAHGDLFMLGAFMSLTVVGAFGIQDGASLQASGLAMLVSLVLSAGVCAGLNVLTERYAYRPLRNASRLAPLISAIGVSFIFINLGLFWGGLRSFFPIMGANAASPKSFPDLLPRIDILEALGIESNIEFTTKDLIVLVVAVVLMVGLQLFVQYTRLGKAMRATAQNREAAKIMGINVDQIIALTFLIGGALAGAAGLLVGLYNNTVVFTMGFTAGLRAFTAAVLGGIGNIIGAMLGGILIGVLSALSDQYLSSRWTNAWVFAVLVLILVFRPGGLLGENVQEKV</sequence>
<feature type="transmembrane region" description="Helical" evidence="10">
    <location>
        <begin position="208"/>
        <end position="225"/>
    </location>
</feature>
<dbReference type="GO" id="GO:1903806">
    <property type="term" value="P:L-isoleucine import across plasma membrane"/>
    <property type="evidence" value="ECO:0007669"/>
    <property type="project" value="TreeGrafter"/>
</dbReference>
<feature type="transmembrane region" description="Helical" evidence="10">
    <location>
        <begin position="254"/>
        <end position="276"/>
    </location>
</feature>
<evidence type="ECO:0000313" key="11">
    <source>
        <dbReference type="EMBL" id="CAA9586905.1"/>
    </source>
</evidence>
<feature type="transmembrane region" description="Helical" evidence="10">
    <location>
        <begin position="332"/>
        <end position="351"/>
    </location>
</feature>
<feature type="transmembrane region" description="Helical" evidence="10">
    <location>
        <begin position="139"/>
        <end position="162"/>
    </location>
</feature>
<keyword evidence="7 10" id="KW-1133">Transmembrane helix</keyword>
<feature type="transmembrane region" description="Helical" evidence="10">
    <location>
        <begin position="296"/>
        <end position="320"/>
    </location>
</feature>
<keyword evidence="2" id="KW-0813">Transport</keyword>
<dbReference type="AlphaFoldDB" id="A0A6J4VRT1"/>
<evidence type="ECO:0000256" key="6">
    <source>
        <dbReference type="ARBA" id="ARBA00022970"/>
    </source>
</evidence>
<dbReference type="GO" id="GO:0015192">
    <property type="term" value="F:L-phenylalanine transmembrane transporter activity"/>
    <property type="evidence" value="ECO:0007669"/>
    <property type="project" value="TreeGrafter"/>
</dbReference>
<dbReference type="GO" id="GO:0005886">
    <property type="term" value="C:plasma membrane"/>
    <property type="evidence" value="ECO:0007669"/>
    <property type="project" value="UniProtKB-SubCell"/>
</dbReference>
<gene>
    <name evidence="11" type="ORF">AVDCRST_MAG81-4024</name>
</gene>
<dbReference type="GO" id="GO:0015190">
    <property type="term" value="F:L-leucine transmembrane transporter activity"/>
    <property type="evidence" value="ECO:0007669"/>
    <property type="project" value="TreeGrafter"/>
</dbReference>
<dbReference type="GO" id="GO:0015188">
    <property type="term" value="F:L-isoleucine transmembrane transporter activity"/>
    <property type="evidence" value="ECO:0007669"/>
    <property type="project" value="TreeGrafter"/>
</dbReference>
<dbReference type="CDD" id="cd06582">
    <property type="entry name" value="TM_PBP1_LivH_like"/>
    <property type="match status" value="1"/>
</dbReference>
<feature type="transmembrane region" description="Helical" evidence="10">
    <location>
        <begin position="7"/>
        <end position="26"/>
    </location>
</feature>
<feature type="transmembrane region" description="Helical" evidence="10">
    <location>
        <begin position="80"/>
        <end position="97"/>
    </location>
</feature>
<dbReference type="Pfam" id="PF02653">
    <property type="entry name" value="BPD_transp_2"/>
    <property type="match status" value="1"/>
</dbReference>
<evidence type="ECO:0000256" key="7">
    <source>
        <dbReference type="ARBA" id="ARBA00022989"/>
    </source>
</evidence>
<keyword evidence="4" id="KW-0997">Cell inner membrane</keyword>
<evidence type="ECO:0000256" key="9">
    <source>
        <dbReference type="ARBA" id="ARBA00037998"/>
    </source>
</evidence>
<comment type="similarity">
    <text evidence="9">Belongs to the binding-protein-dependent transport system permease family. LivHM subfamily.</text>
</comment>
<organism evidence="11">
    <name type="scientific">uncultured Synechococcales cyanobacterium</name>
    <dbReference type="NCBI Taxonomy" id="1936017"/>
    <lineage>
        <taxon>Bacteria</taxon>
        <taxon>Bacillati</taxon>
        <taxon>Cyanobacteriota</taxon>
        <taxon>Cyanophyceae</taxon>
        <taxon>Synechococcales</taxon>
        <taxon>environmental samples</taxon>
    </lineage>
</organism>
<name>A0A6J4VRT1_9CYAN</name>
<dbReference type="GO" id="GO:0005304">
    <property type="term" value="F:L-valine transmembrane transporter activity"/>
    <property type="evidence" value="ECO:0007669"/>
    <property type="project" value="TreeGrafter"/>
</dbReference>
<feature type="transmembrane region" description="Helical" evidence="10">
    <location>
        <begin position="103"/>
        <end position="127"/>
    </location>
</feature>
<evidence type="ECO:0000256" key="3">
    <source>
        <dbReference type="ARBA" id="ARBA00022475"/>
    </source>
</evidence>
<feature type="transmembrane region" description="Helical" evidence="10">
    <location>
        <begin position="46"/>
        <end position="68"/>
    </location>
</feature>
<evidence type="ECO:0000256" key="4">
    <source>
        <dbReference type="ARBA" id="ARBA00022519"/>
    </source>
</evidence>
<evidence type="ECO:0000256" key="1">
    <source>
        <dbReference type="ARBA" id="ARBA00004651"/>
    </source>
</evidence>
<dbReference type="PANTHER" id="PTHR11795:SF371">
    <property type="entry name" value="HIGH-AFFINITY BRANCHED-CHAIN AMINO ACID TRANSPORT SYSTEM PERMEASE PROTEIN LIVH"/>
    <property type="match status" value="1"/>
</dbReference>
<evidence type="ECO:0000256" key="2">
    <source>
        <dbReference type="ARBA" id="ARBA00022448"/>
    </source>
</evidence>
<comment type="subcellular location">
    <subcellularLocation>
        <location evidence="1">Cell membrane</location>
        <topology evidence="1">Multi-pass membrane protein</topology>
    </subcellularLocation>
</comment>
<evidence type="ECO:0000256" key="5">
    <source>
        <dbReference type="ARBA" id="ARBA00022692"/>
    </source>
</evidence>
<keyword evidence="3" id="KW-1003">Cell membrane</keyword>
<evidence type="ECO:0000256" key="10">
    <source>
        <dbReference type="SAM" id="Phobius"/>
    </source>
</evidence>
<dbReference type="EMBL" id="CADCWO010000209">
    <property type="protein sequence ID" value="CAA9586905.1"/>
    <property type="molecule type" value="Genomic_DNA"/>
</dbReference>
<evidence type="ECO:0000256" key="8">
    <source>
        <dbReference type="ARBA" id="ARBA00023136"/>
    </source>
</evidence>
<keyword evidence="6" id="KW-0029">Amino-acid transport</keyword>
<dbReference type="PANTHER" id="PTHR11795">
    <property type="entry name" value="BRANCHED-CHAIN AMINO ACID TRANSPORT SYSTEM PERMEASE PROTEIN LIVH"/>
    <property type="match status" value="1"/>
</dbReference>
<proteinExistence type="inferred from homology"/>
<dbReference type="GO" id="GO:0015808">
    <property type="term" value="P:L-alanine transport"/>
    <property type="evidence" value="ECO:0007669"/>
    <property type="project" value="TreeGrafter"/>
</dbReference>
<keyword evidence="5 10" id="KW-0812">Transmembrane</keyword>
<dbReference type="InterPro" id="IPR001851">
    <property type="entry name" value="ABC_transp_permease"/>
</dbReference>
<protein>
    <submittedName>
        <fullName evidence="11">High-affinity branched-chain amino acid transport system permease protein LivH</fullName>
    </submittedName>
</protein>
<dbReference type="InterPro" id="IPR052157">
    <property type="entry name" value="BCAA_transport_permease"/>
</dbReference>
<keyword evidence="8 10" id="KW-0472">Membrane</keyword>
<dbReference type="GO" id="GO:0042941">
    <property type="term" value="P:D-alanine transmembrane transport"/>
    <property type="evidence" value="ECO:0007669"/>
    <property type="project" value="TreeGrafter"/>
</dbReference>